<comment type="caution">
    <text evidence="2">The sequence shown here is derived from an EMBL/GenBank/DDBJ whole genome shotgun (WGS) entry which is preliminary data.</text>
</comment>
<accession>A0A2W1N520</accession>
<keyword evidence="2" id="KW-0808">Transferase</keyword>
<dbReference type="EMBL" id="QKSB01000001">
    <property type="protein sequence ID" value="PZE18914.1"/>
    <property type="molecule type" value="Genomic_DNA"/>
</dbReference>
<reference evidence="2 3" key="1">
    <citation type="submission" date="2018-06" db="EMBL/GenBank/DDBJ databases">
        <title>The draft genome sequence of Crocinitomix sp. SM1701.</title>
        <authorList>
            <person name="Zhang X."/>
        </authorList>
    </citation>
    <scope>NUCLEOTIDE SEQUENCE [LARGE SCALE GENOMIC DNA]</scope>
    <source>
        <strain evidence="2 3">SM1701</strain>
    </source>
</reference>
<sequence>MPKKFIIGITGGSGVGKTTLIELLRKEFPNKITTFSLDNYYLPIEKQQRDENGIVNFDLPTALDTKRMAADFLKLVEGQDISFSTYNFNNPIGDRSDVSLVSKDILLVEGLFVMCYPFLKQRLDYAVYLKMDPDLQFERRLKRDLQERNYSKEDIIYQWKHHVLPAYNNYVLPYIDEVDLIITNNQSFDENINVLIDKIRNVLSVISE</sequence>
<gene>
    <name evidence="2" type="ORF">DNU06_03545</name>
</gene>
<keyword evidence="2" id="KW-0418">Kinase</keyword>
<dbReference type="Gene3D" id="3.40.50.300">
    <property type="entry name" value="P-loop containing nucleotide triphosphate hydrolases"/>
    <property type="match status" value="1"/>
</dbReference>
<dbReference type="InterPro" id="IPR027417">
    <property type="entry name" value="P-loop_NTPase"/>
</dbReference>
<dbReference type="RefSeq" id="WP_111061816.1">
    <property type="nucleotide sequence ID" value="NZ_JBHUCU010000007.1"/>
</dbReference>
<name>A0A2W1N520_9FLAO</name>
<dbReference type="SUPFAM" id="SSF52540">
    <property type="entry name" value="P-loop containing nucleoside triphosphate hydrolases"/>
    <property type="match status" value="1"/>
</dbReference>
<dbReference type="PRINTS" id="PR00988">
    <property type="entry name" value="URIDINKINASE"/>
</dbReference>
<keyword evidence="3" id="KW-1185">Reference proteome</keyword>
<dbReference type="GO" id="GO:0016301">
    <property type="term" value="F:kinase activity"/>
    <property type="evidence" value="ECO:0007669"/>
    <property type="project" value="UniProtKB-KW"/>
</dbReference>
<dbReference type="PANTHER" id="PTHR10285">
    <property type="entry name" value="URIDINE KINASE"/>
    <property type="match status" value="1"/>
</dbReference>
<dbReference type="Pfam" id="PF00485">
    <property type="entry name" value="PRK"/>
    <property type="match status" value="1"/>
</dbReference>
<evidence type="ECO:0000259" key="1">
    <source>
        <dbReference type="Pfam" id="PF00485"/>
    </source>
</evidence>
<dbReference type="AlphaFoldDB" id="A0A2W1N520"/>
<dbReference type="Proteomes" id="UP000249248">
    <property type="component" value="Unassembled WGS sequence"/>
</dbReference>
<organism evidence="2 3">
    <name type="scientific">Putridiphycobacter roseus</name>
    <dbReference type="NCBI Taxonomy" id="2219161"/>
    <lineage>
        <taxon>Bacteria</taxon>
        <taxon>Pseudomonadati</taxon>
        <taxon>Bacteroidota</taxon>
        <taxon>Flavobacteriia</taxon>
        <taxon>Flavobacteriales</taxon>
        <taxon>Crocinitomicaceae</taxon>
        <taxon>Putridiphycobacter</taxon>
    </lineage>
</organism>
<dbReference type="OrthoDB" id="9777642at2"/>
<feature type="domain" description="Phosphoribulokinase/uridine kinase" evidence="1">
    <location>
        <begin position="6"/>
        <end position="184"/>
    </location>
</feature>
<proteinExistence type="predicted"/>
<protein>
    <submittedName>
        <fullName evidence="2">Uridine kinase</fullName>
    </submittedName>
</protein>
<dbReference type="InterPro" id="IPR006083">
    <property type="entry name" value="PRK/URK"/>
</dbReference>
<dbReference type="GO" id="GO:0005524">
    <property type="term" value="F:ATP binding"/>
    <property type="evidence" value="ECO:0007669"/>
    <property type="project" value="InterPro"/>
</dbReference>
<evidence type="ECO:0000313" key="2">
    <source>
        <dbReference type="EMBL" id="PZE18914.1"/>
    </source>
</evidence>
<evidence type="ECO:0000313" key="3">
    <source>
        <dbReference type="Proteomes" id="UP000249248"/>
    </source>
</evidence>